<dbReference type="GO" id="GO:0043138">
    <property type="term" value="F:3'-5' DNA helicase activity"/>
    <property type="evidence" value="ECO:0007669"/>
    <property type="project" value="UniProtKB-EC"/>
</dbReference>
<dbReference type="PROSITE" id="PS51217">
    <property type="entry name" value="UVRD_HELICASE_CTER"/>
    <property type="match status" value="1"/>
</dbReference>
<dbReference type="InterPro" id="IPR000212">
    <property type="entry name" value="DNA_helicase_UvrD/REP"/>
</dbReference>
<proteinExistence type="inferred from homology"/>
<feature type="domain" description="UvrD-like helicase C-terminal" evidence="13">
    <location>
        <begin position="294"/>
        <end position="560"/>
    </location>
</feature>
<keyword evidence="3" id="KW-0378">Hydrolase</keyword>
<keyword evidence="6" id="KW-0238">DNA-binding</keyword>
<evidence type="ECO:0000256" key="9">
    <source>
        <dbReference type="ARBA" id="ARBA00034808"/>
    </source>
</evidence>
<dbReference type="GO" id="GO:0033202">
    <property type="term" value="C:DNA helicase complex"/>
    <property type="evidence" value="ECO:0007669"/>
    <property type="project" value="TreeGrafter"/>
</dbReference>
<evidence type="ECO:0000256" key="7">
    <source>
        <dbReference type="ARBA" id="ARBA00023235"/>
    </source>
</evidence>
<evidence type="ECO:0000256" key="6">
    <source>
        <dbReference type="ARBA" id="ARBA00023125"/>
    </source>
</evidence>
<accession>A0A6J7ESE8</accession>
<dbReference type="GO" id="GO:0016787">
    <property type="term" value="F:hydrolase activity"/>
    <property type="evidence" value="ECO:0007669"/>
    <property type="project" value="UniProtKB-KW"/>
</dbReference>
<keyword evidence="4" id="KW-0347">Helicase</keyword>
<evidence type="ECO:0000256" key="4">
    <source>
        <dbReference type="ARBA" id="ARBA00022806"/>
    </source>
</evidence>
<keyword evidence="2" id="KW-0547">Nucleotide-binding</keyword>
<dbReference type="InterPro" id="IPR014016">
    <property type="entry name" value="UvrD-like_ATP-bd"/>
</dbReference>
<dbReference type="GO" id="GO:0005829">
    <property type="term" value="C:cytosol"/>
    <property type="evidence" value="ECO:0007669"/>
    <property type="project" value="TreeGrafter"/>
</dbReference>
<dbReference type="GO" id="GO:0003677">
    <property type="term" value="F:DNA binding"/>
    <property type="evidence" value="ECO:0007669"/>
    <property type="project" value="UniProtKB-KW"/>
</dbReference>
<protein>
    <recommendedName>
        <fullName evidence="9">DNA 3'-5' helicase</fullName>
        <ecNumber evidence="9">5.6.2.4</ecNumber>
    </recommendedName>
</protein>
<dbReference type="EC" id="5.6.2.4" evidence="9"/>
<dbReference type="Gene3D" id="1.10.486.10">
    <property type="entry name" value="PCRA, domain 4"/>
    <property type="match status" value="1"/>
</dbReference>
<dbReference type="Pfam" id="PF13361">
    <property type="entry name" value="UvrD_C"/>
    <property type="match status" value="1"/>
</dbReference>
<reference evidence="14" key="1">
    <citation type="submission" date="2020-05" db="EMBL/GenBank/DDBJ databases">
        <authorList>
            <person name="Chiriac C."/>
            <person name="Salcher M."/>
            <person name="Ghai R."/>
            <person name="Kavagutti S V."/>
        </authorList>
    </citation>
    <scope>NUCLEOTIDE SEQUENCE</scope>
</reference>
<name>A0A6J7ESE8_9ZZZZ</name>
<dbReference type="GO" id="GO:0005524">
    <property type="term" value="F:ATP binding"/>
    <property type="evidence" value="ECO:0007669"/>
    <property type="project" value="UniProtKB-KW"/>
</dbReference>
<dbReference type="Gene3D" id="3.40.50.300">
    <property type="entry name" value="P-loop containing nucleotide triphosphate hydrolases"/>
    <property type="match status" value="2"/>
</dbReference>
<dbReference type="Pfam" id="PF00580">
    <property type="entry name" value="UvrD-helicase"/>
    <property type="match status" value="1"/>
</dbReference>
<keyword evidence="5" id="KW-0067">ATP-binding</keyword>
<feature type="domain" description="UvrD-like helicase ATP-binding" evidence="12">
    <location>
        <begin position="14"/>
        <end position="293"/>
    </location>
</feature>
<dbReference type="InterPro" id="IPR027417">
    <property type="entry name" value="P-loop_NTPase"/>
</dbReference>
<feature type="compositionally biased region" description="Low complexity" evidence="11">
    <location>
        <begin position="664"/>
        <end position="677"/>
    </location>
</feature>
<evidence type="ECO:0000256" key="11">
    <source>
        <dbReference type="SAM" id="MobiDB-lite"/>
    </source>
</evidence>
<evidence type="ECO:0000256" key="2">
    <source>
        <dbReference type="ARBA" id="ARBA00022741"/>
    </source>
</evidence>
<organism evidence="14">
    <name type="scientific">freshwater metagenome</name>
    <dbReference type="NCBI Taxonomy" id="449393"/>
    <lineage>
        <taxon>unclassified sequences</taxon>
        <taxon>metagenomes</taxon>
        <taxon>ecological metagenomes</taxon>
    </lineage>
</organism>
<evidence type="ECO:0000256" key="10">
    <source>
        <dbReference type="ARBA" id="ARBA00048988"/>
    </source>
</evidence>
<keyword evidence="7" id="KW-0413">Isomerase</keyword>
<evidence type="ECO:0000313" key="14">
    <source>
        <dbReference type="EMBL" id="CAB4884005.1"/>
    </source>
</evidence>
<sequence>MSLFDDPTPTSLLHGLNPDQLDAVVHNTGPLLVVAGAGSGKTRVLTHRIAHLIDSEGVHPQRILAITFTNKAAGEMKERVGHLVGPVAKNMWVSTFHAACVRILRAHADLLGYPRSFSIYDQADAQRLTSYVIRDLNLDAKRFTPRGVHNVISKWKNELLFPDAALVTASTPLDRKNAEIYRDYQARLLKAGALDFDDLLTNVVLLFRQHPEVLHQYQERFQHILIDEYQDTNTAQNQIVLMLGALHQNVTVVGDQDQSVYRFRGADFRNILQFEDAFPDVTTIVLNQNYRSTQIILDAANSVIANNPTRQAKTLWSELGRGEGITRYHADDEGDEAMWVARTAQEQHDNNAVMWKEIAVFYRTNAQSRVVEEALMRYGVPYKVVGGTRFYDRREIKDAMAYLRAVANPADEVSIKRVLNVPKRGVGDTSIGKLDTWARETGQGFMDAMRHAEQAGLGGAAARSVAAFVELLESLGHMLDGSPADVLQVALDRSGYMAELEAESSVEAAGRLENIGELIGSAREFTRVDEFMEQVALVADTDELDDDNRLVMMTLHAAKGLEFPYVFLVGMEEGIFPHVRAQSDPDELEEERRLAYVGITRAQQKLHVSHAWSRSLFGSTQYNPSSRFLDEIPDELQEHKGNVSGRSSYGRQSYRDRDDSNTPSGRSYGSSGTSSSGAGSGSGNPGQYRGRWNERDADRNSEAAIAHRERVVDAALAAGKALSPQPSNAQQIGLRVGDDVEHPSFGEGVIINIEGSGEKAEATIRFRDVGTKHLALAWAPLKKL</sequence>
<dbReference type="SUPFAM" id="SSF52540">
    <property type="entry name" value="P-loop containing nucleoside triphosphate hydrolases"/>
    <property type="match status" value="1"/>
</dbReference>
<evidence type="ECO:0000259" key="13">
    <source>
        <dbReference type="PROSITE" id="PS51217"/>
    </source>
</evidence>
<feature type="region of interest" description="Disordered" evidence="11">
    <location>
        <begin position="637"/>
        <end position="699"/>
    </location>
</feature>
<evidence type="ECO:0000256" key="1">
    <source>
        <dbReference type="ARBA" id="ARBA00009922"/>
    </source>
</evidence>
<evidence type="ECO:0000256" key="5">
    <source>
        <dbReference type="ARBA" id="ARBA00022840"/>
    </source>
</evidence>
<dbReference type="InterPro" id="IPR013986">
    <property type="entry name" value="DExx_box_DNA_helicase_dom_sf"/>
</dbReference>
<evidence type="ECO:0000259" key="12">
    <source>
        <dbReference type="PROSITE" id="PS51198"/>
    </source>
</evidence>
<dbReference type="CDD" id="cd18807">
    <property type="entry name" value="SF1_C_UvrD"/>
    <property type="match status" value="1"/>
</dbReference>
<dbReference type="CDD" id="cd17932">
    <property type="entry name" value="DEXQc_UvrD"/>
    <property type="match status" value="1"/>
</dbReference>
<evidence type="ECO:0000256" key="3">
    <source>
        <dbReference type="ARBA" id="ARBA00022801"/>
    </source>
</evidence>
<comment type="catalytic activity">
    <reaction evidence="10">
        <text>ATP + H2O = ADP + phosphate + H(+)</text>
        <dbReference type="Rhea" id="RHEA:13065"/>
        <dbReference type="ChEBI" id="CHEBI:15377"/>
        <dbReference type="ChEBI" id="CHEBI:15378"/>
        <dbReference type="ChEBI" id="CHEBI:30616"/>
        <dbReference type="ChEBI" id="CHEBI:43474"/>
        <dbReference type="ChEBI" id="CHEBI:456216"/>
        <dbReference type="EC" id="5.6.2.4"/>
    </reaction>
</comment>
<dbReference type="PANTHER" id="PTHR11070">
    <property type="entry name" value="UVRD / RECB / PCRA DNA HELICASE FAMILY MEMBER"/>
    <property type="match status" value="1"/>
</dbReference>
<dbReference type="InterPro" id="IPR014017">
    <property type="entry name" value="DNA_helicase_UvrD-like_C"/>
</dbReference>
<comment type="similarity">
    <text evidence="1">Belongs to the helicase family. UvrD subfamily.</text>
</comment>
<dbReference type="FunFam" id="1.10.486.10:FF:000003">
    <property type="entry name" value="ATP-dependent DNA helicase"/>
    <property type="match status" value="1"/>
</dbReference>
<dbReference type="PANTHER" id="PTHR11070:SF2">
    <property type="entry name" value="ATP-DEPENDENT DNA HELICASE SRS2"/>
    <property type="match status" value="1"/>
</dbReference>
<dbReference type="GO" id="GO:0000725">
    <property type="term" value="P:recombinational repair"/>
    <property type="evidence" value="ECO:0007669"/>
    <property type="project" value="TreeGrafter"/>
</dbReference>
<dbReference type="PROSITE" id="PS51198">
    <property type="entry name" value="UVRD_HELICASE_ATP_BIND"/>
    <property type="match status" value="1"/>
</dbReference>
<comment type="catalytic activity">
    <reaction evidence="8">
        <text>Couples ATP hydrolysis with the unwinding of duplex DNA by translocating in the 3'-5' direction.</text>
        <dbReference type="EC" id="5.6.2.4"/>
    </reaction>
</comment>
<dbReference type="AlphaFoldDB" id="A0A6J7ESE8"/>
<dbReference type="Gene3D" id="1.10.10.160">
    <property type="match status" value="1"/>
</dbReference>
<gene>
    <name evidence="14" type="ORF">UFOPK3376_01875</name>
</gene>
<evidence type="ECO:0000256" key="8">
    <source>
        <dbReference type="ARBA" id="ARBA00034617"/>
    </source>
</evidence>
<dbReference type="Pfam" id="PF21196">
    <property type="entry name" value="PcrA_UvrD_tudor"/>
    <property type="match status" value="1"/>
</dbReference>
<dbReference type="EMBL" id="CAFBLP010000048">
    <property type="protein sequence ID" value="CAB4884005.1"/>
    <property type="molecule type" value="Genomic_DNA"/>
</dbReference>